<dbReference type="GO" id="GO:0009279">
    <property type="term" value="C:cell outer membrane"/>
    <property type="evidence" value="ECO:0007669"/>
    <property type="project" value="UniProtKB-SubCell"/>
</dbReference>
<reference evidence="9" key="1">
    <citation type="submission" date="2021-03" db="EMBL/GenBank/DDBJ databases">
        <title>Genome sequencing and assembly of Tianweitania sediminis.</title>
        <authorList>
            <person name="Chhetri G."/>
        </authorList>
    </citation>
    <scope>NUCLEOTIDE SEQUENCE</scope>
    <source>
        <strain evidence="9">Z8</strain>
    </source>
</reference>
<evidence type="ECO:0000256" key="2">
    <source>
        <dbReference type="ARBA" id="ARBA00008163"/>
    </source>
</evidence>
<dbReference type="Proteomes" id="UP000666240">
    <property type="component" value="Unassembled WGS sequence"/>
</dbReference>
<keyword evidence="7" id="KW-0998">Cell outer membrane</keyword>
<dbReference type="EMBL" id="JAGIYY010000002">
    <property type="protein sequence ID" value="MBP0438938.1"/>
    <property type="molecule type" value="Genomic_DNA"/>
</dbReference>
<dbReference type="Pfam" id="PF03349">
    <property type="entry name" value="Toluene_X"/>
    <property type="match status" value="1"/>
</dbReference>
<evidence type="ECO:0000313" key="9">
    <source>
        <dbReference type="EMBL" id="MBP0438938.1"/>
    </source>
</evidence>
<evidence type="ECO:0000256" key="4">
    <source>
        <dbReference type="ARBA" id="ARBA00022692"/>
    </source>
</evidence>
<feature type="signal peptide" evidence="8">
    <location>
        <begin position="1"/>
        <end position="24"/>
    </location>
</feature>
<name>A0A8J7QYB0_9HYPH</name>
<evidence type="ECO:0000313" key="10">
    <source>
        <dbReference type="Proteomes" id="UP000666240"/>
    </source>
</evidence>
<evidence type="ECO:0000256" key="8">
    <source>
        <dbReference type="SAM" id="SignalP"/>
    </source>
</evidence>
<dbReference type="GO" id="GO:0015483">
    <property type="term" value="F:long-chain fatty acid transporting porin activity"/>
    <property type="evidence" value="ECO:0007669"/>
    <property type="project" value="TreeGrafter"/>
</dbReference>
<dbReference type="RefSeq" id="WP_209334939.1">
    <property type="nucleotide sequence ID" value="NZ_JAGIYY010000002.1"/>
</dbReference>
<accession>A0A8J7QYB0</accession>
<evidence type="ECO:0000256" key="3">
    <source>
        <dbReference type="ARBA" id="ARBA00022452"/>
    </source>
</evidence>
<organism evidence="9 10">
    <name type="scientific">Tianweitania sediminis</name>
    <dbReference type="NCBI Taxonomy" id="1502156"/>
    <lineage>
        <taxon>Bacteria</taxon>
        <taxon>Pseudomonadati</taxon>
        <taxon>Pseudomonadota</taxon>
        <taxon>Alphaproteobacteria</taxon>
        <taxon>Hyphomicrobiales</taxon>
        <taxon>Phyllobacteriaceae</taxon>
        <taxon>Tianweitania</taxon>
    </lineage>
</organism>
<evidence type="ECO:0000256" key="5">
    <source>
        <dbReference type="ARBA" id="ARBA00022729"/>
    </source>
</evidence>
<dbReference type="AlphaFoldDB" id="A0A8J7QYB0"/>
<keyword evidence="5 8" id="KW-0732">Signal</keyword>
<evidence type="ECO:0000256" key="6">
    <source>
        <dbReference type="ARBA" id="ARBA00023136"/>
    </source>
</evidence>
<comment type="similarity">
    <text evidence="2">Belongs to the OmpP1/FadL family.</text>
</comment>
<dbReference type="SUPFAM" id="SSF56935">
    <property type="entry name" value="Porins"/>
    <property type="match status" value="1"/>
</dbReference>
<keyword evidence="6" id="KW-0472">Membrane</keyword>
<sequence length="403" mass="42320">MGKQPLSAALTGGIILATAVSAQAGGFNRGAANLDPLYNAGGFGIYSTAIYVSPGRSYSSVNSPVTGPSGSVEFGEDYWIPSVSVGGRIAGGLSCAGSYTQPYGADAKYSGPITFHIAEQSLETHEYGLTCAYGFDVGKGRLSVIGGGFYETVEFTQGRNFIGIIPGVTDISLLQVESDTFGYRLGLGYDIPEIALKAQLLYRSETNHDDATGNYTNTPFAALAVLTGAPPAVAGALYGTATSATARTGASLPQSLELNLQSGIAPGWLAFGSVKWTDWSVLQNLIVTEGVAGRPFSSTQFFFKDGWTINGGIGHQFNEKLAGQVSLTWDKGVSTGWDTLYDTWTIAGGLGYNATDKFQLRAGAAAIYFEDGLKDQRSSATDYTAVSPSEWGYALQIGATLKF</sequence>
<dbReference type="PANTHER" id="PTHR35093:SF8">
    <property type="entry name" value="OUTER MEMBRANE PROTEIN NMB0088-RELATED"/>
    <property type="match status" value="1"/>
</dbReference>
<proteinExistence type="inferred from homology"/>
<dbReference type="Gene3D" id="2.40.160.60">
    <property type="entry name" value="Outer membrane protein transport protein (OMPP1/FadL/TodX)"/>
    <property type="match status" value="1"/>
</dbReference>
<feature type="chain" id="PRO_5035232766" evidence="8">
    <location>
        <begin position="25"/>
        <end position="403"/>
    </location>
</feature>
<protein>
    <submittedName>
        <fullName evidence="9">Outer membrane protein transport protein</fullName>
    </submittedName>
</protein>
<evidence type="ECO:0000256" key="1">
    <source>
        <dbReference type="ARBA" id="ARBA00004571"/>
    </source>
</evidence>
<dbReference type="PANTHER" id="PTHR35093">
    <property type="entry name" value="OUTER MEMBRANE PROTEIN NMB0088-RELATED"/>
    <property type="match status" value="1"/>
</dbReference>
<gene>
    <name evidence="9" type="ORF">J5Y06_09780</name>
</gene>
<keyword evidence="10" id="KW-1185">Reference proteome</keyword>
<keyword evidence="3" id="KW-1134">Transmembrane beta strand</keyword>
<dbReference type="InterPro" id="IPR005017">
    <property type="entry name" value="OMPP1/FadL/TodX"/>
</dbReference>
<evidence type="ECO:0000256" key="7">
    <source>
        <dbReference type="ARBA" id="ARBA00023237"/>
    </source>
</evidence>
<comment type="caution">
    <text evidence="9">The sequence shown here is derived from an EMBL/GenBank/DDBJ whole genome shotgun (WGS) entry which is preliminary data.</text>
</comment>
<comment type="subcellular location">
    <subcellularLocation>
        <location evidence="1">Cell outer membrane</location>
        <topology evidence="1">Multi-pass membrane protein</topology>
    </subcellularLocation>
</comment>
<keyword evidence="4" id="KW-0812">Transmembrane</keyword>